<evidence type="ECO:0000313" key="1">
    <source>
        <dbReference type="EMBL" id="EWS72041.1"/>
    </source>
</evidence>
<reference evidence="2" key="1">
    <citation type="journal article" date="2006" name="PLoS Biol.">
        <title>Macronuclear genome sequence of the ciliate Tetrahymena thermophila, a model eukaryote.</title>
        <authorList>
            <person name="Eisen J.A."/>
            <person name="Coyne R.S."/>
            <person name="Wu M."/>
            <person name="Wu D."/>
            <person name="Thiagarajan M."/>
            <person name="Wortman J.R."/>
            <person name="Badger J.H."/>
            <person name="Ren Q."/>
            <person name="Amedeo P."/>
            <person name="Jones K.M."/>
            <person name="Tallon L.J."/>
            <person name="Delcher A.L."/>
            <person name="Salzberg S.L."/>
            <person name="Silva J.C."/>
            <person name="Haas B.J."/>
            <person name="Majoros W.H."/>
            <person name="Farzad M."/>
            <person name="Carlton J.M."/>
            <person name="Smith R.K. Jr."/>
            <person name="Garg J."/>
            <person name="Pearlman R.E."/>
            <person name="Karrer K.M."/>
            <person name="Sun L."/>
            <person name="Manning G."/>
            <person name="Elde N.C."/>
            <person name="Turkewitz A.P."/>
            <person name="Asai D.J."/>
            <person name="Wilkes D.E."/>
            <person name="Wang Y."/>
            <person name="Cai H."/>
            <person name="Collins K."/>
            <person name="Stewart B.A."/>
            <person name="Lee S.R."/>
            <person name="Wilamowska K."/>
            <person name="Weinberg Z."/>
            <person name="Ruzzo W.L."/>
            <person name="Wloga D."/>
            <person name="Gaertig J."/>
            <person name="Frankel J."/>
            <person name="Tsao C.-C."/>
            <person name="Gorovsky M.A."/>
            <person name="Keeling P.J."/>
            <person name="Waller R.F."/>
            <person name="Patron N.J."/>
            <person name="Cherry J.M."/>
            <person name="Stover N.A."/>
            <person name="Krieger C.J."/>
            <person name="del Toro C."/>
            <person name="Ryder H.F."/>
            <person name="Williamson S.C."/>
            <person name="Barbeau R.A."/>
            <person name="Hamilton E.P."/>
            <person name="Orias E."/>
        </authorList>
    </citation>
    <scope>NUCLEOTIDE SEQUENCE [LARGE SCALE GENOMIC DNA]</scope>
    <source>
        <strain evidence="2">SB210</strain>
    </source>
</reference>
<sequence>MVNSFVWLTRASISLQFCITKRTVSSLSMLNLYQGLEGSSILTFLSIILIFQNKSSSELYFSERIFQLAVSTVSQNSFFSLFSFEKNSSLDFFKVFQKFCKCVTILSIQSQSIVYCSESYSQQGLIFFFLLSQEIKLLAISAISFISFISWPLCSSWRHQAHIGFKLLGQSFSRHIKIRSKDQCFLSFLHGRPPFDFYQLQIQDDVLKLTLYLSATEKEEVQVL</sequence>
<organism evidence="1 2">
    <name type="scientific">Tetrahymena thermophila (strain SB210)</name>
    <dbReference type="NCBI Taxonomy" id="312017"/>
    <lineage>
        <taxon>Eukaryota</taxon>
        <taxon>Sar</taxon>
        <taxon>Alveolata</taxon>
        <taxon>Ciliophora</taxon>
        <taxon>Intramacronucleata</taxon>
        <taxon>Oligohymenophorea</taxon>
        <taxon>Hymenostomatida</taxon>
        <taxon>Tetrahymenina</taxon>
        <taxon>Tetrahymenidae</taxon>
        <taxon>Tetrahymena</taxon>
    </lineage>
</organism>
<protein>
    <submittedName>
        <fullName evidence="1">Uncharacterized protein</fullName>
    </submittedName>
</protein>
<dbReference type="KEGG" id="tet:TTHERM_000473251"/>
<gene>
    <name evidence="1" type="ORF">TTHERM_000473251</name>
</gene>
<evidence type="ECO:0000313" key="2">
    <source>
        <dbReference type="Proteomes" id="UP000009168"/>
    </source>
</evidence>
<dbReference type="RefSeq" id="XP_012655416.1">
    <property type="nucleotide sequence ID" value="XM_012799962.1"/>
</dbReference>
<dbReference type="Proteomes" id="UP000009168">
    <property type="component" value="Unassembled WGS sequence"/>
</dbReference>
<dbReference type="EMBL" id="GG662472">
    <property type="protein sequence ID" value="EWS72041.1"/>
    <property type="molecule type" value="Genomic_DNA"/>
</dbReference>
<dbReference type="GeneID" id="24439166"/>
<dbReference type="InParanoid" id="W7XDU9"/>
<dbReference type="AlphaFoldDB" id="W7XDU9"/>
<name>W7XDU9_TETTS</name>
<proteinExistence type="predicted"/>
<accession>W7XDU9</accession>
<keyword evidence="2" id="KW-1185">Reference proteome</keyword>